<dbReference type="PANTHER" id="PTHR11108">
    <property type="entry name" value="FERROCHELATASE"/>
    <property type="match status" value="1"/>
</dbReference>
<name>A0ABY6C8J9_9HYPH</name>
<comment type="similarity">
    <text evidence="1 7 8">Belongs to the ferrochelatase family.</text>
</comment>
<accession>A0ABY6C8J9</accession>
<dbReference type="InterPro" id="IPR019772">
    <property type="entry name" value="Ferrochelatase_AS"/>
</dbReference>
<dbReference type="SUPFAM" id="SSF53800">
    <property type="entry name" value="Chelatase"/>
    <property type="match status" value="1"/>
</dbReference>
<dbReference type="Proteomes" id="UP001061862">
    <property type="component" value="Chromosome"/>
</dbReference>
<feature type="binding site" evidence="7">
    <location>
        <position position="292"/>
    </location>
    <ligand>
        <name>Fe(2+)</name>
        <dbReference type="ChEBI" id="CHEBI:29033"/>
    </ligand>
</feature>
<dbReference type="CDD" id="cd03411">
    <property type="entry name" value="Ferrochelatase_N"/>
    <property type="match status" value="1"/>
</dbReference>
<keyword evidence="4 7" id="KW-0456">Lyase</keyword>
<sequence length="341" mass="38431">MSQILPADHPPVQTPKIGVVLLNLGTPDATDYWSVRRYLKEFLSDPRVIETPKWLWWPILNLVILSFRPKKSGHAYAQIWDKDKNESPLRVITRNQTEALAQRLAGESNVMVEFAMRYGNPSTKSVLDKLQQAGCQKILLVPLYPQYSATTTATANDKAFEALGQMRWQPAVRTAPAYFDDAKYVEVLAKSIRDGVAALDFVPDLVITSYHGMPVEYLERGDPYHCQCLKTTRLVREHLGWDESRIMVTFQSRFGPTKWLEPYTDVTLGALPGKGIKKVAILAPAFSADCIETLEEIAMQGKETFMQAGGEQFAYIPCLNDSPDGMDMIEAMVRRELSGWL</sequence>
<keyword evidence="5 7" id="KW-0627">Porphyrin biosynthesis</keyword>
<proteinExistence type="inferred from homology"/>
<dbReference type="RefSeq" id="WP_262166467.1">
    <property type="nucleotide sequence ID" value="NZ_CP104965.1"/>
</dbReference>
<dbReference type="CDD" id="cd00419">
    <property type="entry name" value="Ferrochelatase_C"/>
    <property type="match status" value="1"/>
</dbReference>
<comment type="pathway">
    <text evidence="7 8">Porphyrin-containing compound metabolism; protoheme biosynthesis; protoheme from protoporphyrin-IX: step 1/1.</text>
</comment>
<protein>
    <recommendedName>
        <fullName evidence="7 8">Ferrochelatase</fullName>
        <ecNumber evidence="7 8">4.98.1.1</ecNumber>
    </recommendedName>
    <alternativeName>
        <fullName evidence="7">Heme synthase</fullName>
    </alternativeName>
    <alternativeName>
        <fullName evidence="7">Protoheme ferro-lyase</fullName>
    </alternativeName>
</protein>
<evidence type="ECO:0000256" key="7">
    <source>
        <dbReference type="HAMAP-Rule" id="MF_00323"/>
    </source>
</evidence>
<dbReference type="PANTHER" id="PTHR11108:SF1">
    <property type="entry name" value="FERROCHELATASE, MITOCHONDRIAL"/>
    <property type="match status" value="1"/>
</dbReference>
<dbReference type="InterPro" id="IPR033644">
    <property type="entry name" value="Ferrochelatase_C"/>
</dbReference>
<keyword evidence="2 7" id="KW-0408">Iron</keyword>
<dbReference type="EC" id="4.98.1.1" evidence="7 8"/>
<evidence type="ECO:0000256" key="4">
    <source>
        <dbReference type="ARBA" id="ARBA00023239"/>
    </source>
</evidence>
<keyword evidence="7 8" id="KW-0963">Cytoplasm</keyword>
<comment type="catalytic activity">
    <reaction evidence="7 8">
        <text>heme b + 2 H(+) = protoporphyrin IX + Fe(2+)</text>
        <dbReference type="Rhea" id="RHEA:22584"/>
        <dbReference type="ChEBI" id="CHEBI:15378"/>
        <dbReference type="ChEBI" id="CHEBI:29033"/>
        <dbReference type="ChEBI" id="CHEBI:57306"/>
        <dbReference type="ChEBI" id="CHEBI:60344"/>
        <dbReference type="EC" id="4.98.1.1"/>
    </reaction>
</comment>
<evidence type="ECO:0000256" key="6">
    <source>
        <dbReference type="ARBA" id="ARBA00024536"/>
    </source>
</evidence>
<evidence type="ECO:0000256" key="8">
    <source>
        <dbReference type="RuleBase" id="RU000607"/>
    </source>
</evidence>
<dbReference type="Gene3D" id="3.40.50.1400">
    <property type="match status" value="2"/>
</dbReference>
<dbReference type="NCBIfam" id="TIGR00109">
    <property type="entry name" value="hemH"/>
    <property type="match status" value="1"/>
</dbReference>
<evidence type="ECO:0000313" key="10">
    <source>
        <dbReference type="Proteomes" id="UP001061862"/>
    </source>
</evidence>
<dbReference type="InterPro" id="IPR001015">
    <property type="entry name" value="Ferrochelatase"/>
</dbReference>
<evidence type="ECO:0000256" key="3">
    <source>
        <dbReference type="ARBA" id="ARBA00023133"/>
    </source>
</evidence>
<keyword evidence="7" id="KW-0479">Metal-binding</keyword>
<comment type="function">
    <text evidence="7 8">Catalyzes the ferrous insertion into protoporphyrin IX.</text>
</comment>
<comment type="subcellular location">
    <subcellularLocation>
        <location evidence="7 8">Cytoplasm</location>
    </subcellularLocation>
</comment>
<organism evidence="9 10">
    <name type="scientific">Devosia neptuniae</name>
    <dbReference type="NCBI Taxonomy" id="191302"/>
    <lineage>
        <taxon>Bacteria</taxon>
        <taxon>Pseudomonadati</taxon>
        <taxon>Pseudomonadota</taxon>
        <taxon>Alphaproteobacteria</taxon>
        <taxon>Hyphomicrobiales</taxon>
        <taxon>Devosiaceae</taxon>
        <taxon>Devosia</taxon>
    </lineage>
</organism>
<comment type="catalytic activity">
    <reaction evidence="6">
        <text>Fe-coproporphyrin III + 2 H(+) = coproporphyrin III + Fe(2+)</text>
        <dbReference type="Rhea" id="RHEA:49572"/>
        <dbReference type="ChEBI" id="CHEBI:15378"/>
        <dbReference type="ChEBI" id="CHEBI:29033"/>
        <dbReference type="ChEBI" id="CHEBI:68438"/>
        <dbReference type="ChEBI" id="CHEBI:131725"/>
        <dbReference type="EC" id="4.99.1.9"/>
    </reaction>
    <physiologicalReaction direction="right-to-left" evidence="6">
        <dbReference type="Rhea" id="RHEA:49574"/>
    </physiologicalReaction>
</comment>
<dbReference type="InterPro" id="IPR033659">
    <property type="entry name" value="Ferrochelatase_N"/>
</dbReference>
<keyword evidence="3 7" id="KW-0350">Heme biosynthesis</keyword>
<evidence type="ECO:0000256" key="5">
    <source>
        <dbReference type="ARBA" id="ARBA00023244"/>
    </source>
</evidence>
<dbReference type="Pfam" id="PF00762">
    <property type="entry name" value="Ferrochelatase"/>
    <property type="match status" value="1"/>
</dbReference>
<evidence type="ECO:0000256" key="1">
    <source>
        <dbReference type="ARBA" id="ARBA00007718"/>
    </source>
</evidence>
<keyword evidence="10" id="KW-1185">Reference proteome</keyword>
<dbReference type="GO" id="GO:0016829">
    <property type="term" value="F:lyase activity"/>
    <property type="evidence" value="ECO:0007669"/>
    <property type="project" value="UniProtKB-KW"/>
</dbReference>
<dbReference type="EMBL" id="CP104965">
    <property type="protein sequence ID" value="UXN68569.1"/>
    <property type="molecule type" value="Genomic_DNA"/>
</dbReference>
<evidence type="ECO:0000313" key="9">
    <source>
        <dbReference type="EMBL" id="UXN68569.1"/>
    </source>
</evidence>
<gene>
    <name evidence="7 9" type="primary">hemH</name>
    <name evidence="9" type="ORF">N8A98_15050</name>
</gene>
<reference evidence="9 10" key="1">
    <citation type="submission" date="2022-09" db="EMBL/GenBank/DDBJ databases">
        <title>Interaction between co-microsymbionts with complementary sets of symbiotic genes in legume-rhizobium systems.</title>
        <authorList>
            <person name="Safronova V."/>
            <person name="Sazanova A."/>
            <person name="Afonin A."/>
            <person name="Chirak E."/>
        </authorList>
    </citation>
    <scope>NUCLEOTIDE SEQUENCE [LARGE SCALE GENOMIC DNA]</scope>
    <source>
        <strain evidence="9 10">A18/4-1</strain>
    </source>
</reference>
<evidence type="ECO:0000256" key="2">
    <source>
        <dbReference type="ARBA" id="ARBA00023004"/>
    </source>
</evidence>
<dbReference type="HAMAP" id="MF_00323">
    <property type="entry name" value="Ferrochelatase"/>
    <property type="match status" value="1"/>
</dbReference>
<dbReference type="PROSITE" id="PS00534">
    <property type="entry name" value="FERROCHELATASE"/>
    <property type="match status" value="1"/>
</dbReference>
<feature type="binding site" evidence="7">
    <location>
        <position position="211"/>
    </location>
    <ligand>
        <name>Fe(2+)</name>
        <dbReference type="ChEBI" id="CHEBI:29033"/>
    </ligand>
</feature>